<comment type="caution">
    <text evidence="2">The sequence shown here is derived from an EMBL/GenBank/DDBJ whole genome shotgun (WGS) entry which is preliminary data.</text>
</comment>
<evidence type="ECO:0000313" key="2">
    <source>
        <dbReference type="EMBL" id="ONH43721.1"/>
    </source>
</evidence>
<dbReference type="EMBL" id="MNPV01000005">
    <property type="protein sequence ID" value="ONH43721.1"/>
    <property type="molecule type" value="Genomic_DNA"/>
</dbReference>
<feature type="signal peptide" evidence="1">
    <location>
        <begin position="1"/>
        <end position="23"/>
    </location>
</feature>
<dbReference type="GO" id="GO:0009289">
    <property type="term" value="C:pilus"/>
    <property type="evidence" value="ECO:0007669"/>
    <property type="project" value="InterPro"/>
</dbReference>
<dbReference type="Gene3D" id="2.60.40.1090">
    <property type="entry name" value="Fimbrial-type adhesion domain"/>
    <property type="match status" value="1"/>
</dbReference>
<sequence>MKIQTLPLLLAITASLATHAVQAATTGTLRFTGQVNAGTCNLAAGDVSRSIVLPTIKISDFDNITYAGERQFDVTADCESDIRNVYFLFTGTPSGGNAGLFANTGTSKGTGLWLVHRTPSAVTIPANGTPAQRTRTVPTSNRKAVLPLSGYYAVSHTAADVTQGTLVTNVTVSITYN</sequence>
<dbReference type="GeneID" id="57377227"/>
<protein>
    <submittedName>
        <fullName evidence="2">Pilus assembly protein</fullName>
    </submittedName>
</protein>
<dbReference type="SUPFAM" id="SSF49401">
    <property type="entry name" value="Bacterial adhesins"/>
    <property type="match status" value="1"/>
</dbReference>
<gene>
    <name evidence="2" type="ORF">BLL37_18180</name>
</gene>
<reference evidence="2 3" key="1">
    <citation type="submission" date="2016-10" db="EMBL/GenBank/DDBJ databases">
        <title>Pseudomonas lactis sp. nov. and Pseudomonas paralactis sp. nov., isolated from bovine raw milk.</title>
        <authorList>
            <person name="Von Neubeck M."/>
            <person name="Huptas C."/>
            <person name="Glueck C."/>
            <person name="Krewinkel M."/>
            <person name="Stoeckel M."/>
            <person name="Stressler T."/>
            <person name="Fischer L."/>
            <person name="Hinrichs J."/>
            <person name="Scherer S."/>
            <person name="Wenning M."/>
        </authorList>
    </citation>
    <scope>NUCLEOTIDE SEQUENCE [LARGE SCALE GENOMIC DNA]</scope>
    <source>
        <strain evidence="2 3">DSM 18862</strain>
    </source>
</reference>
<proteinExistence type="predicted"/>
<feature type="chain" id="PRO_5010697474" evidence="1">
    <location>
        <begin position="24"/>
        <end position="177"/>
    </location>
</feature>
<organism evidence="2 3">
    <name type="scientific">Pseudomonas azotoformans</name>
    <dbReference type="NCBI Taxonomy" id="47878"/>
    <lineage>
        <taxon>Bacteria</taxon>
        <taxon>Pseudomonadati</taxon>
        <taxon>Pseudomonadota</taxon>
        <taxon>Gammaproteobacteria</taxon>
        <taxon>Pseudomonadales</taxon>
        <taxon>Pseudomonadaceae</taxon>
        <taxon>Pseudomonas</taxon>
    </lineage>
</organism>
<dbReference type="PANTHER" id="PTHR33420">
    <property type="entry name" value="FIMBRIAL SUBUNIT ELFA-RELATED"/>
    <property type="match status" value="1"/>
</dbReference>
<keyword evidence="1" id="KW-0732">Signal</keyword>
<dbReference type="InterPro" id="IPR036937">
    <property type="entry name" value="Adhesion_dom_fimbrial_sf"/>
</dbReference>
<dbReference type="RefSeq" id="WP_071497089.1">
    <property type="nucleotide sequence ID" value="NZ_LT629702.1"/>
</dbReference>
<evidence type="ECO:0000256" key="1">
    <source>
        <dbReference type="SAM" id="SignalP"/>
    </source>
</evidence>
<keyword evidence="3" id="KW-1185">Reference proteome</keyword>
<name>A0A1V2JGF2_PSEAZ</name>
<accession>A0A1V2JGF2</accession>
<dbReference type="InterPro" id="IPR008966">
    <property type="entry name" value="Adhesion_dom_sf"/>
</dbReference>
<evidence type="ECO:0000313" key="3">
    <source>
        <dbReference type="Proteomes" id="UP000188559"/>
    </source>
</evidence>
<dbReference type="PANTHER" id="PTHR33420:SF12">
    <property type="entry name" value="FIMBRIN-LIKE PROTEIN FIMI-RELATED"/>
    <property type="match status" value="1"/>
</dbReference>
<dbReference type="AlphaFoldDB" id="A0A1V2JGF2"/>
<dbReference type="GO" id="GO:0043709">
    <property type="term" value="P:cell adhesion involved in single-species biofilm formation"/>
    <property type="evidence" value="ECO:0007669"/>
    <property type="project" value="TreeGrafter"/>
</dbReference>
<dbReference type="OrthoDB" id="6887929at2"/>
<dbReference type="Proteomes" id="UP000188559">
    <property type="component" value="Unassembled WGS sequence"/>
</dbReference>
<dbReference type="InterPro" id="IPR050263">
    <property type="entry name" value="Bact_Fimbrial_Adh_Pro"/>
</dbReference>